<feature type="domain" description="FAD-binding" evidence="4">
    <location>
        <begin position="94"/>
        <end position="304"/>
    </location>
</feature>
<sequence>MQEIMEIEEDIVIVGGGIAGLTTALGLHRFSLSLSLEQCFLLITKLELTRACRLQVTSSVSGVTSEIDPPDKQGRGYEGRCVRRKELLETLERELPHGTIRYSSKVVSIEDTGYHKLVHLVDGSTLKTKVLIGCDGVNSSVAKWLGLQKPVYSGRSAMRGFVEYPDGHGFQPRFHVYFEGGIRYGYLPCDDKCLYWFCTFNSSLQHDEDMQENPAKMKQFVLSKISQLPQQVAAVVELTELDSISCAPLKLRLPWNLLLANISKGNVCVAGDALHPMTPDIGQGGCSALEDSVVLARCLAEALLKKPRNVIQNEEEEYVRIEKGLEKFAKERRWRSFSLISAAYVVGFIQETDGKVMSRGNKGRCVRRKELLQTLERELPHGTLRYSSKVVSIEDTGYRKLLHLADGSTLKTKVLIGCDGVNSLVAKWLGLPKPVYSGRSAIRGFAEYPDGHSFLPSLHVYYEGGVRYGYVPCGANCFYWFFTYNSSLQYDEGMQENPAKMKQFVLSKISQLPKQAAEVVEMTKLDSISCSPLKLRLPWNLLLGNISKGNVCVTGDALHPMTPDIGQGGCSALEDGVVLARCLAEALLKKPGNEIQNEEEEYARIQKGLEKFAKERRWRSFSLITAAYVVGFIQQRDGKVMRFLKEKFLLRFTASIAWRIADFHCGELNISGIEKEFNTFALVFCHKLGRVQVGSSVSGATSEIESPEKNGRGNEGRCVRRKELLETLVRELPHGTLRYSSKVVSIEDTRYRTLLHLADGSTLKTKVLIGCDGVNSLVAKWLGLSKPVYSGRSAIRGFAEYPDGHGFHPSLHVYFEGGVRYGYVPCGANCFYWFCTYNSSLQYDEGMQENPAKMKQFVLSKISQLPKQAVEVVEMTELDSISCSPLKLRLPWNLLLGNISKGNVCVAGDALHPMTPDIGQGGCSALEDGVVLARCLAEALLKKPRNEIQNEEEEYGRIKKGLEKFAKERRWRSFSLISAAYVVGFIQERDGKSLVLELLEYLRVTGFALILWTNAWRALDAFGTGSRFFVLFQVEGLWNQECDGRQCFYAFYPEWNIEPEREKYLELNQ</sequence>
<comment type="similarity">
    <text evidence="3">Belongs to the 3-hydroxybenzoate 6-hydroxylase family.</text>
</comment>
<dbReference type="GO" id="GO:0004497">
    <property type="term" value="F:monooxygenase activity"/>
    <property type="evidence" value="ECO:0007669"/>
    <property type="project" value="UniProtKB-KW"/>
</dbReference>
<dbReference type="OrthoDB" id="655030at2759"/>
<dbReference type="SUPFAM" id="SSF51905">
    <property type="entry name" value="FAD/NAD(P)-binding domain"/>
    <property type="match status" value="3"/>
</dbReference>
<dbReference type="InterPro" id="IPR002938">
    <property type="entry name" value="FAD-bd"/>
</dbReference>
<accession>A0A834GTJ5</accession>
<reference evidence="5" key="1">
    <citation type="submission" date="2019-11" db="EMBL/GenBank/DDBJ databases">
        <authorList>
            <person name="Liu Y."/>
            <person name="Hou J."/>
            <person name="Li T.-Q."/>
            <person name="Guan C.-H."/>
            <person name="Wu X."/>
            <person name="Wu H.-Z."/>
            <person name="Ling F."/>
            <person name="Zhang R."/>
            <person name="Shi X.-G."/>
            <person name="Ren J.-P."/>
            <person name="Chen E.-F."/>
            <person name="Sun J.-M."/>
        </authorList>
    </citation>
    <scope>NUCLEOTIDE SEQUENCE</scope>
    <source>
        <strain evidence="5">Adult_tree_wgs_1</strain>
        <tissue evidence="5">Leaves</tissue>
    </source>
</reference>
<evidence type="ECO:0000259" key="4">
    <source>
        <dbReference type="Pfam" id="PF01494"/>
    </source>
</evidence>
<dbReference type="InterPro" id="IPR044560">
    <property type="entry name" value="MOase"/>
</dbReference>
<keyword evidence="2" id="KW-0503">Monooxygenase</keyword>
<feature type="domain" description="FAD-binding" evidence="4">
    <location>
        <begin position="407"/>
        <end position="588"/>
    </location>
</feature>
<keyword evidence="1" id="KW-0560">Oxidoreductase</keyword>
<keyword evidence="6" id="KW-1185">Reference proteome</keyword>
<dbReference type="PANTHER" id="PTHR45934:SF28">
    <property type="entry name" value="OS03G0153100 PROTEIN"/>
    <property type="match status" value="1"/>
</dbReference>
<comment type="caution">
    <text evidence="5">The sequence shown here is derived from an EMBL/GenBank/DDBJ whole genome shotgun (WGS) entry which is preliminary data.</text>
</comment>
<dbReference type="EMBL" id="WJXA01000006">
    <property type="protein sequence ID" value="KAF7140000.1"/>
    <property type="molecule type" value="Genomic_DNA"/>
</dbReference>
<organism evidence="5 6">
    <name type="scientific">Rhododendron simsii</name>
    <name type="common">Sims's rhododendron</name>
    <dbReference type="NCBI Taxonomy" id="118357"/>
    <lineage>
        <taxon>Eukaryota</taxon>
        <taxon>Viridiplantae</taxon>
        <taxon>Streptophyta</taxon>
        <taxon>Embryophyta</taxon>
        <taxon>Tracheophyta</taxon>
        <taxon>Spermatophyta</taxon>
        <taxon>Magnoliopsida</taxon>
        <taxon>eudicotyledons</taxon>
        <taxon>Gunneridae</taxon>
        <taxon>Pentapetalae</taxon>
        <taxon>asterids</taxon>
        <taxon>Ericales</taxon>
        <taxon>Ericaceae</taxon>
        <taxon>Ericoideae</taxon>
        <taxon>Rhodoreae</taxon>
        <taxon>Rhododendron</taxon>
    </lineage>
</organism>
<evidence type="ECO:0000313" key="6">
    <source>
        <dbReference type="Proteomes" id="UP000626092"/>
    </source>
</evidence>
<evidence type="ECO:0000256" key="3">
    <source>
        <dbReference type="ARBA" id="ARBA00024018"/>
    </source>
</evidence>
<protein>
    <recommendedName>
        <fullName evidence="4">FAD-binding domain-containing protein</fullName>
    </recommendedName>
</protein>
<evidence type="ECO:0000313" key="5">
    <source>
        <dbReference type="EMBL" id="KAF7140000.1"/>
    </source>
</evidence>
<name>A0A834GTJ5_RHOSS</name>
<proteinExistence type="inferred from homology"/>
<dbReference type="AlphaFoldDB" id="A0A834GTJ5"/>
<dbReference type="Proteomes" id="UP000626092">
    <property type="component" value="Unassembled WGS sequence"/>
</dbReference>
<dbReference type="GO" id="GO:0071949">
    <property type="term" value="F:FAD binding"/>
    <property type="evidence" value="ECO:0007669"/>
    <property type="project" value="InterPro"/>
</dbReference>
<dbReference type="Pfam" id="PF01494">
    <property type="entry name" value="FAD_binding_3"/>
    <property type="match status" value="3"/>
</dbReference>
<dbReference type="InterPro" id="IPR036188">
    <property type="entry name" value="FAD/NAD-bd_sf"/>
</dbReference>
<dbReference type="PANTHER" id="PTHR45934">
    <property type="entry name" value="FAD/NAD(P)-BINDING OXIDOREDUCTASE FAMILY PROTEIN"/>
    <property type="match status" value="1"/>
</dbReference>
<dbReference type="Gene3D" id="3.50.50.60">
    <property type="entry name" value="FAD/NAD(P)-binding domain"/>
    <property type="match status" value="4"/>
</dbReference>
<feature type="domain" description="FAD-binding" evidence="4">
    <location>
        <begin position="760"/>
        <end position="941"/>
    </location>
</feature>
<evidence type="ECO:0000256" key="2">
    <source>
        <dbReference type="ARBA" id="ARBA00023033"/>
    </source>
</evidence>
<evidence type="ECO:0000256" key="1">
    <source>
        <dbReference type="ARBA" id="ARBA00023002"/>
    </source>
</evidence>
<gene>
    <name evidence="5" type="ORF">RHSIM_Rhsim06G0013600</name>
</gene>
<dbReference type="PRINTS" id="PR00420">
    <property type="entry name" value="RNGMNOXGNASE"/>
</dbReference>